<dbReference type="GO" id="GO:0016929">
    <property type="term" value="F:deSUMOylase activity"/>
    <property type="evidence" value="ECO:0000318"/>
    <property type="project" value="GO_Central"/>
</dbReference>
<dbReference type="Gramene" id="TraesCLE_scaffold_130322_01G000100.1">
    <property type="protein sequence ID" value="TraesCLE_scaffold_130322_01G000100.1"/>
    <property type="gene ID" value="TraesCLE_scaffold_130322_01G000100"/>
</dbReference>
<protein>
    <recommendedName>
        <fullName evidence="6">Ubiquitin-like protease family profile domain-containing protein</fullName>
    </recommendedName>
</protein>
<dbReference type="InterPro" id="IPR003653">
    <property type="entry name" value="Peptidase_C48_C"/>
</dbReference>
<dbReference type="InterPro" id="IPR038765">
    <property type="entry name" value="Papain-like_cys_pep_sf"/>
</dbReference>
<evidence type="ECO:0000256" key="2">
    <source>
        <dbReference type="ARBA" id="ARBA00022670"/>
    </source>
</evidence>
<feature type="region of interest" description="Disordered" evidence="5">
    <location>
        <begin position="574"/>
        <end position="595"/>
    </location>
</feature>
<dbReference type="GO" id="GO:0016926">
    <property type="term" value="P:protein desumoylation"/>
    <property type="evidence" value="ECO:0007669"/>
    <property type="project" value="UniProtKB-ARBA"/>
</dbReference>
<keyword evidence="2" id="KW-0645">Protease</keyword>
<evidence type="ECO:0000256" key="4">
    <source>
        <dbReference type="ARBA" id="ARBA00022807"/>
    </source>
</evidence>
<comment type="similarity">
    <text evidence="1">Belongs to the peptidase C48 family.</text>
</comment>
<reference evidence="7" key="2">
    <citation type="submission" date="2018-10" db="UniProtKB">
        <authorList>
            <consortium name="EnsemblPlants"/>
        </authorList>
    </citation>
    <scope>IDENTIFICATION</scope>
</reference>
<evidence type="ECO:0000259" key="6">
    <source>
        <dbReference type="PROSITE" id="PS50600"/>
    </source>
</evidence>
<evidence type="ECO:0000256" key="3">
    <source>
        <dbReference type="ARBA" id="ARBA00022801"/>
    </source>
</evidence>
<reference evidence="7" key="1">
    <citation type="submission" date="2018-08" db="EMBL/GenBank/DDBJ databases">
        <authorList>
            <person name="Rossello M."/>
        </authorList>
    </citation>
    <scope>NUCLEOTIDE SEQUENCE [LARGE SCALE GENOMIC DNA]</scope>
    <source>
        <strain evidence="7">cv. Chinese Spring</strain>
    </source>
</reference>
<dbReference type="Proteomes" id="UP000019116">
    <property type="component" value="Chromosome 5A"/>
</dbReference>
<feature type="compositionally biased region" description="Polar residues" evidence="5">
    <location>
        <begin position="218"/>
        <end position="228"/>
    </location>
</feature>
<gene>
    <name evidence="7" type="primary">LOC123102265</name>
</gene>
<dbReference type="OrthoDB" id="442460at2759"/>
<evidence type="ECO:0000313" key="7">
    <source>
        <dbReference type="EnsemblPlants" id="TraesCS5A02G053400.1"/>
    </source>
</evidence>
<dbReference type="Gramene" id="TraesRN5A0100137100.1">
    <property type="protein sequence ID" value="TraesRN5A0100137100.1"/>
    <property type="gene ID" value="TraesRN5A0100137100"/>
</dbReference>
<dbReference type="EnsemblPlants" id="TraesCS5A02G053400.1">
    <property type="protein sequence ID" value="TraesCS5A02G053400.1"/>
    <property type="gene ID" value="TraesCS5A02G053400"/>
</dbReference>
<accession>A0A3B6KDI6</accession>
<feature type="domain" description="Ubiquitin-like protease family profile" evidence="6">
    <location>
        <begin position="317"/>
        <end position="517"/>
    </location>
</feature>
<dbReference type="GO" id="GO:0005634">
    <property type="term" value="C:nucleus"/>
    <property type="evidence" value="ECO:0000318"/>
    <property type="project" value="GO_Central"/>
</dbReference>
<proteinExistence type="inferred from homology"/>
<feature type="region of interest" description="Disordered" evidence="5">
    <location>
        <begin position="24"/>
        <end position="89"/>
    </location>
</feature>
<dbReference type="PANTHER" id="PTHR46915:SF1">
    <property type="entry name" value="UBIQUITIN-LIKE PROTEASE FAMILY PROFILE DOMAIN-CONTAINING PROTEIN"/>
    <property type="match status" value="1"/>
</dbReference>
<evidence type="ECO:0000256" key="1">
    <source>
        <dbReference type="ARBA" id="ARBA00005234"/>
    </source>
</evidence>
<organism evidence="7">
    <name type="scientific">Triticum aestivum</name>
    <name type="common">Wheat</name>
    <dbReference type="NCBI Taxonomy" id="4565"/>
    <lineage>
        <taxon>Eukaryota</taxon>
        <taxon>Viridiplantae</taxon>
        <taxon>Streptophyta</taxon>
        <taxon>Embryophyta</taxon>
        <taxon>Tracheophyta</taxon>
        <taxon>Spermatophyta</taxon>
        <taxon>Magnoliopsida</taxon>
        <taxon>Liliopsida</taxon>
        <taxon>Poales</taxon>
        <taxon>Poaceae</taxon>
        <taxon>BOP clade</taxon>
        <taxon>Pooideae</taxon>
        <taxon>Triticodae</taxon>
        <taxon>Triticeae</taxon>
        <taxon>Triticinae</taxon>
        <taxon>Triticum</taxon>
    </lineage>
</organism>
<dbReference type="AlphaFoldDB" id="A0A3B6KDI6"/>
<dbReference type="Gene3D" id="3.30.310.130">
    <property type="entry name" value="Ubiquitin-related"/>
    <property type="match status" value="1"/>
</dbReference>
<dbReference type="STRING" id="4565.A0A3B6KDI6"/>
<keyword evidence="8" id="KW-1185">Reference proteome</keyword>
<evidence type="ECO:0000256" key="5">
    <source>
        <dbReference type="SAM" id="MobiDB-lite"/>
    </source>
</evidence>
<feature type="region of interest" description="Disordered" evidence="5">
    <location>
        <begin position="206"/>
        <end position="246"/>
    </location>
</feature>
<dbReference type="SMR" id="A0A3B6KDI6"/>
<dbReference type="Gramene" id="TraesCS5A02G053400.1">
    <property type="protein sequence ID" value="TraesCS5A02G053400.1"/>
    <property type="gene ID" value="TraesCS5A02G053400"/>
</dbReference>
<evidence type="ECO:0000313" key="8">
    <source>
        <dbReference type="Proteomes" id="UP000019116"/>
    </source>
</evidence>
<dbReference type="Pfam" id="PF02902">
    <property type="entry name" value="Peptidase_C48"/>
    <property type="match status" value="1"/>
</dbReference>
<dbReference type="Gramene" id="TraesCS5A03G0134500.1">
    <property type="protein sequence ID" value="TraesCS5A03G0134500.1.CDS"/>
    <property type="gene ID" value="TraesCS5A03G0134500"/>
</dbReference>
<dbReference type="PROSITE" id="PS50600">
    <property type="entry name" value="ULP_PROTEASE"/>
    <property type="match status" value="1"/>
</dbReference>
<keyword evidence="4" id="KW-0788">Thiol protease</keyword>
<dbReference type="PANTHER" id="PTHR46915">
    <property type="entry name" value="UBIQUITIN-LIKE PROTEASE 4-RELATED"/>
    <property type="match status" value="1"/>
</dbReference>
<feature type="compositionally biased region" description="Basic and acidic residues" evidence="5">
    <location>
        <begin position="234"/>
        <end position="246"/>
    </location>
</feature>
<dbReference type="Gramene" id="TraesROB_scaffold_058201_01G000100.1">
    <property type="protein sequence ID" value="TraesROB_scaffold_058201_01G000100.1"/>
    <property type="gene ID" value="TraesROB_scaffold_058201_01G000100"/>
</dbReference>
<keyword evidence="3" id="KW-0378">Hydrolase</keyword>
<dbReference type="GO" id="GO:0070139">
    <property type="term" value="F:SUMO-specific endopeptidase activity"/>
    <property type="evidence" value="ECO:0000318"/>
    <property type="project" value="GO_Central"/>
</dbReference>
<dbReference type="SUPFAM" id="SSF54001">
    <property type="entry name" value="Cysteine proteinases"/>
    <property type="match status" value="1"/>
</dbReference>
<sequence length="787" mass="88647">MTMGASSSNRIHIDWVQMFSPASPGRDDDVCFDSPPSAAGKGRAKGNASARSSPGEGFVSPPPAPAKGKGRRDAEAEGEFSGRSDDGLRRDIADLSGEELRLQITCVRSTHPAFGGLIEQEKREGRKRLLRLLEEEARRRGMGTNSAKDGGASYRDPRSDAYLLDVDDSEAERAHRYHLKLSPIRSTKKNYGGLGVVARRSLKQPGRMRPIPEDKMYSSKTSPSTLSGHKQRVRAVDPKEHDREKRRQIQSNFFSNPANRWNVQHGDSSVSYSRKVNDVVLVDDEDAQSDESVDCRVPEEWNYSKIYYPSRDDPEAVELTSSDIKCLDLGVYLSSPVINYYIQYIKRDKFQREAARNNFHMFNTYFYSKLQEALFGKGEFVKLRRWWKGVNIFQRGYIILPIHGTAHWSLVIICIPAKESNSGPIVLHLDSLGMHPTDDIYRTVRRFLEEEWKHLRKNPPSDISISDTIWEDLPRNIHKENVDVSVMMGGYFIEADDAGQNNAYDCGIFMLYYIQRFIIEAPENFTRDRLVMFSRSWFRSEEASNLRNKIRKLLLKEFESARVDDVMSEAATADGSDDDCFMKEGESEAPTADGSHEDCVMMEGESEAVIPEAATADGSDDVKTGAATSDGSDEILWKGKSEAVASRDSDLMVVGGGDTFEGTPWSTRKSDGRNRVCVLSEEATLPGSAVKDDEYTMKSDLDSSESEEVVEFLPSDNDNDNDNEEVMHRGTGPDLFYCDDSCDSEAEEVTGAWKRRSRTMKRPDRAGDVQIIEDRKPRARLELCRMT</sequence>
<dbReference type="GO" id="GO:0006508">
    <property type="term" value="P:proteolysis"/>
    <property type="evidence" value="ECO:0007669"/>
    <property type="project" value="UniProtKB-KW"/>
</dbReference>
<name>A0A3B6KDI6_WHEAT</name>
<feature type="compositionally biased region" description="Basic and acidic residues" evidence="5">
    <location>
        <begin position="71"/>
        <end position="89"/>
    </location>
</feature>
<dbReference type="Gene3D" id="1.10.418.20">
    <property type="match status" value="1"/>
</dbReference>